<dbReference type="Pfam" id="PF03797">
    <property type="entry name" value="Autotransporter"/>
    <property type="match status" value="1"/>
</dbReference>
<comment type="caution">
    <text evidence="4">The sequence shown here is derived from an EMBL/GenBank/DDBJ whole genome shotgun (WGS) entry which is preliminary data.</text>
</comment>
<dbReference type="InterPro" id="IPR004899">
    <property type="entry name" value="Pertactin_central"/>
</dbReference>
<dbReference type="CDD" id="cd01343">
    <property type="entry name" value="PL1_Passenger_AT"/>
    <property type="match status" value="1"/>
</dbReference>
<dbReference type="SMART" id="SM00869">
    <property type="entry name" value="Autotransporter"/>
    <property type="match status" value="1"/>
</dbReference>
<sequence>MAFQRTLLSTHCLLALTAGSWSVVTLATLTDKPPIMMGAEDLTFSDIAITATGTVRGIEIYNPAHSAHGSITLSNSTVSAEQGDAIYLLDGDAILDKVELLSEAGKGMDVNNYSNAKVSNSQITTHGTYGDGIWLAQADTTLSLSDSTITTEGAVAHALNAQYGKATVNDSVLSTSGSGSYGLYSENEVSGSGNTITTQGTSGIGVFAARGGVISLMNTTITTAGDGAAGLLAYPGSTIKGDGLTVTTLGSDAAAGWVREGNLTLSNGKLSANSSSGIGLLVTSGINGIVSDITLDNTQVNSSGNVLQGNSNALAAVTASHGSVLTGNVRTDTTSRIALALNSGSSLAGTVTGLDSFSIDGSSRWLLNGDSSLNQLNNNGTVTFSDATSGFKTLALSTLSGNGGFVMNSDIAALSADRIDVSGDISGSHLLSVKNSGAEPSTSKGVVTLVTSGGGAGVFRLAGGAVDAGAYRYALQKSGNNWVLAAKTNSGGTPLPSPTAASALGLVNAIPTAWYSELSTLRSRLGEVREGNREGGAWIQTRGSKMRVDNQAGVAYQQNQQSVTLGVDSARAVESGQVINGLFSGISNSDLDFKGGSTGSINSFYLGAYSSWLHQDGWFTDSVLKLNHYNARANAVMSDGERSKGGFSVPALGLSFEAGRKLQLDDGWFVEPSAQLSTLWAKSDSFRFDNGLAARSGSARSQQVALHGVVGKSLTLSQGAQLTPWVRLSAIQELESNNRMTLNDQRFSNDLAGTRAEMTLGMSAQLQPDLQLYTEAATSKGRHMNSPWNAAFGVRWSW</sequence>
<organism evidence="4 5">
    <name type="scientific">Candidatus Pantoea communis</name>
    <dbReference type="NCBI Taxonomy" id="2608354"/>
    <lineage>
        <taxon>Bacteria</taxon>
        <taxon>Pseudomonadati</taxon>
        <taxon>Pseudomonadota</taxon>
        <taxon>Gammaproteobacteria</taxon>
        <taxon>Enterobacterales</taxon>
        <taxon>Erwiniaceae</taxon>
        <taxon>Pantoea</taxon>
    </lineage>
</organism>
<dbReference type="InterPro" id="IPR051551">
    <property type="entry name" value="Autotransporter_adhesion"/>
</dbReference>
<name>A0ABX0RTY3_9GAMM</name>
<dbReference type="Proteomes" id="UP001515780">
    <property type="component" value="Unassembled WGS sequence"/>
</dbReference>
<accession>A0ABX0RTY3</accession>
<dbReference type="InterPro" id="IPR006315">
    <property type="entry name" value="OM_autotransptr_brl_dom"/>
</dbReference>
<evidence type="ECO:0000256" key="2">
    <source>
        <dbReference type="SAM" id="SignalP"/>
    </source>
</evidence>
<dbReference type="Gene3D" id="2.160.20.20">
    <property type="match status" value="1"/>
</dbReference>
<dbReference type="InterPro" id="IPR005546">
    <property type="entry name" value="Autotransporte_beta"/>
</dbReference>
<reference evidence="4 5" key="1">
    <citation type="journal article" date="2019" name="bioRxiv">
        <title>Bacteria contribute to plant secondary compound degradation in a generalist herbivore system.</title>
        <authorList>
            <person name="Francoeur C.B."/>
            <person name="Khadempour L."/>
            <person name="Moreira-Soto R.D."/>
            <person name="Gotting K."/>
            <person name="Book A.J."/>
            <person name="Pinto-Tomas A.A."/>
            <person name="Keefover-Ring K."/>
            <person name="Currie C.R."/>
        </authorList>
    </citation>
    <scope>NUCLEOTIDE SEQUENCE [LARGE SCALE GENOMIC DNA]</scope>
    <source>
        <strain evidence="4">Al-1710</strain>
    </source>
</reference>
<gene>
    <name evidence="4" type="ORF">F3J37_20270</name>
</gene>
<dbReference type="PANTHER" id="PTHR35037:SF7">
    <property type="entry name" value="AUTOTRANSPORTER"/>
    <property type="match status" value="1"/>
</dbReference>
<protein>
    <submittedName>
        <fullName evidence="4">Autotransporter outer membrane beta-barrel domain-containing protein</fullName>
    </submittedName>
</protein>
<feature type="signal peptide" evidence="2">
    <location>
        <begin position="1"/>
        <end position="27"/>
    </location>
</feature>
<dbReference type="InterPro" id="IPR003991">
    <property type="entry name" value="Pertactin_virulence_factor"/>
</dbReference>
<dbReference type="EMBL" id="VWXC01000017">
    <property type="protein sequence ID" value="NIG21016.1"/>
    <property type="molecule type" value="Genomic_DNA"/>
</dbReference>
<evidence type="ECO:0000259" key="3">
    <source>
        <dbReference type="PROSITE" id="PS51208"/>
    </source>
</evidence>
<evidence type="ECO:0000313" key="5">
    <source>
        <dbReference type="Proteomes" id="UP001515780"/>
    </source>
</evidence>
<dbReference type="InterPro" id="IPR011050">
    <property type="entry name" value="Pectin_lyase_fold/virulence"/>
</dbReference>
<evidence type="ECO:0000256" key="1">
    <source>
        <dbReference type="ARBA" id="ARBA00022729"/>
    </source>
</evidence>
<dbReference type="InterPro" id="IPR036709">
    <property type="entry name" value="Autotransporte_beta_dom_sf"/>
</dbReference>
<dbReference type="PANTHER" id="PTHR35037">
    <property type="entry name" value="C-TERMINAL REGION OF AIDA-LIKE PROTEIN"/>
    <property type="match status" value="1"/>
</dbReference>
<dbReference type="InterPro" id="IPR012332">
    <property type="entry name" value="Autotransporter_pectin_lyase_C"/>
</dbReference>
<proteinExistence type="predicted"/>
<feature type="domain" description="Autotransporter" evidence="3">
    <location>
        <begin position="530"/>
        <end position="798"/>
    </location>
</feature>
<keyword evidence="5" id="KW-1185">Reference proteome</keyword>
<dbReference type="RefSeq" id="WP_166935331.1">
    <property type="nucleotide sequence ID" value="NZ_VWXC01000017.1"/>
</dbReference>
<dbReference type="PROSITE" id="PS51208">
    <property type="entry name" value="AUTOTRANSPORTER"/>
    <property type="match status" value="1"/>
</dbReference>
<dbReference type="Pfam" id="PF03212">
    <property type="entry name" value="Pertactin"/>
    <property type="match status" value="1"/>
</dbReference>
<dbReference type="SUPFAM" id="SSF103515">
    <property type="entry name" value="Autotransporter"/>
    <property type="match status" value="1"/>
</dbReference>
<dbReference type="SUPFAM" id="SSF51126">
    <property type="entry name" value="Pectin lyase-like"/>
    <property type="match status" value="1"/>
</dbReference>
<evidence type="ECO:0000313" key="4">
    <source>
        <dbReference type="EMBL" id="NIG21016.1"/>
    </source>
</evidence>
<feature type="chain" id="PRO_5045067067" evidence="2">
    <location>
        <begin position="28"/>
        <end position="798"/>
    </location>
</feature>
<dbReference type="Gene3D" id="2.40.128.130">
    <property type="entry name" value="Autotransporter beta-domain"/>
    <property type="match status" value="1"/>
</dbReference>
<dbReference type="PRINTS" id="PR01484">
    <property type="entry name" value="PRTACTNFAMLY"/>
</dbReference>
<keyword evidence="1 2" id="KW-0732">Signal</keyword>
<dbReference type="Pfam" id="PF13229">
    <property type="entry name" value="Beta_helix"/>
    <property type="match status" value="1"/>
</dbReference>
<dbReference type="NCBIfam" id="TIGR01414">
    <property type="entry name" value="autotrans_barl"/>
    <property type="match status" value="1"/>
</dbReference>
<dbReference type="InterPro" id="IPR039448">
    <property type="entry name" value="Beta_helix"/>
</dbReference>